<feature type="transmembrane region" description="Helical" evidence="1">
    <location>
        <begin position="192"/>
        <end position="215"/>
    </location>
</feature>
<dbReference type="EMBL" id="JBANRG010000002">
    <property type="protein sequence ID" value="KAK7470247.1"/>
    <property type="molecule type" value="Genomic_DNA"/>
</dbReference>
<evidence type="ECO:0000313" key="2">
    <source>
        <dbReference type="EMBL" id="KAK7470247.1"/>
    </source>
</evidence>
<reference evidence="2 3" key="1">
    <citation type="submission" date="2024-01" db="EMBL/GenBank/DDBJ databases">
        <title>A draft genome for the cacao thread blight pathogen Marasmiellus scandens.</title>
        <authorList>
            <person name="Baruah I.K."/>
            <person name="Leung J."/>
            <person name="Bukari Y."/>
            <person name="Amoako-Attah I."/>
            <person name="Meinhardt L.W."/>
            <person name="Bailey B.A."/>
            <person name="Cohen S.P."/>
        </authorList>
    </citation>
    <scope>NUCLEOTIDE SEQUENCE [LARGE SCALE GENOMIC DNA]</scope>
    <source>
        <strain evidence="2 3">GH-19</strain>
    </source>
</reference>
<keyword evidence="1" id="KW-0472">Membrane</keyword>
<evidence type="ECO:0000313" key="3">
    <source>
        <dbReference type="Proteomes" id="UP001498398"/>
    </source>
</evidence>
<name>A0ABR1K0Z1_9AGAR</name>
<proteinExistence type="predicted"/>
<evidence type="ECO:0000256" key="1">
    <source>
        <dbReference type="SAM" id="Phobius"/>
    </source>
</evidence>
<feature type="transmembrane region" description="Helical" evidence="1">
    <location>
        <begin position="587"/>
        <end position="606"/>
    </location>
</feature>
<feature type="transmembrane region" description="Helical" evidence="1">
    <location>
        <begin position="125"/>
        <end position="142"/>
    </location>
</feature>
<comment type="caution">
    <text evidence="2">The sequence shown here is derived from an EMBL/GenBank/DDBJ whole genome shotgun (WGS) entry which is preliminary data.</text>
</comment>
<feature type="transmembrane region" description="Helical" evidence="1">
    <location>
        <begin position="57"/>
        <end position="78"/>
    </location>
</feature>
<keyword evidence="3" id="KW-1185">Reference proteome</keyword>
<keyword evidence="1" id="KW-1133">Transmembrane helix</keyword>
<keyword evidence="1" id="KW-0812">Transmembrane</keyword>
<sequence>MSPLPRSGFGILNQDSSTDSLQDVSFKLESTSLDQPPRSSQIREHRPVKSRSHPIDVMRISCVVLHLAVIAFLFYLVVLPFPASQRLGDGQVFFKQFKVHAEDSTNTQNFLRSYTAELIVSNQKTIIGGIVNGYCILLVLTTQKLALRRQLHVHNSLTTKHDTVSAWSGLGSALMTILGWKQIGFKTSLSTTFIATAYLAGILAFQSVAGGMASFQAYETNENRTINTTGVPDFTKDLGNMITGSSSLLTIRSLESFINFTGLANNGLGAIYSVPVDREQFSNLNTLALNVSARYFDVECGDVPGEVDTEDSNVFFYDFLGNNDNSTLPDLSMNMITVNSAPWGANANDLNVDMALWPPTLLVLSTVPILDSSGAFAGKVSVEPAVNYQSFDNGEQVVDQVFALACNLTVNFVNVVINPRTFGLQEFDDLSAMNKSKSTFRQFPTATRSVMNLTDNTDALISSWPFLTEIAVSPLSEYLSRGNAGLRLSETDQFVMESFDVFPDRIMSADQARNSSSKVLLHDLENTLSRMTAISMWSQVWGRNQKFAFEVNREFGDESGTVDAVTEPASLMVMVQHRFLFLNLKELYGAFALSIFLLALAAPAILDNNNLQIDSIGILQMVWLLQEHKELQEKIGQVPEPTTDDLRVAGQDTNVCFGTHHHHTLPSVP</sequence>
<protein>
    <submittedName>
        <fullName evidence="2">Uncharacterized protein</fullName>
    </submittedName>
</protein>
<gene>
    <name evidence="2" type="ORF">VKT23_001681</name>
</gene>
<dbReference type="Proteomes" id="UP001498398">
    <property type="component" value="Unassembled WGS sequence"/>
</dbReference>
<organism evidence="2 3">
    <name type="scientific">Marasmiellus scandens</name>
    <dbReference type="NCBI Taxonomy" id="2682957"/>
    <lineage>
        <taxon>Eukaryota</taxon>
        <taxon>Fungi</taxon>
        <taxon>Dikarya</taxon>
        <taxon>Basidiomycota</taxon>
        <taxon>Agaricomycotina</taxon>
        <taxon>Agaricomycetes</taxon>
        <taxon>Agaricomycetidae</taxon>
        <taxon>Agaricales</taxon>
        <taxon>Marasmiineae</taxon>
        <taxon>Omphalotaceae</taxon>
        <taxon>Marasmiellus</taxon>
    </lineage>
</organism>
<accession>A0ABR1K0Z1</accession>